<keyword evidence="4" id="KW-1185">Reference proteome</keyword>
<dbReference type="STRING" id="225359.A0A2S4PQJ9"/>
<feature type="region of interest" description="Disordered" evidence="1">
    <location>
        <begin position="378"/>
        <end position="488"/>
    </location>
</feature>
<feature type="domain" description="Retrovirus-related Pol polyprotein from transposon TNT 1-94-like beta-barrel" evidence="2">
    <location>
        <begin position="9"/>
        <end position="85"/>
    </location>
</feature>
<gene>
    <name evidence="3" type="ORF">EPUL_003019</name>
</gene>
<organism evidence="3 4">
    <name type="scientific">Erysiphe pulchra</name>
    <dbReference type="NCBI Taxonomy" id="225359"/>
    <lineage>
        <taxon>Eukaryota</taxon>
        <taxon>Fungi</taxon>
        <taxon>Dikarya</taxon>
        <taxon>Ascomycota</taxon>
        <taxon>Pezizomycotina</taxon>
        <taxon>Leotiomycetes</taxon>
        <taxon>Erysiphales</taxon>
        <taxon>Erysiphaceae</taxon>
        <taxon>Erysiphe</taxon>
    </lineage>
</organism>
<dbReference type="AlphaFoldDB" id="A0A2S4PQJ9"/>
<feature type="compositionally biased region" description="Basic and acidic residues" evidence="1">
    <location>
        <begin position="431"/>
        <end position="441"/>
    </location>
</feature>
<protein>
    <recommendedName>
        <fullName evidence="2">Retrovirus-related Pol polyprotein from transposon TNT 1-94-like beta-barrel domain-containing protein</fullName>
    </recommendedName>
</protein>
<sequence length="694" mass="79625">MHITARYTATTNHVFHQKSRFIKYEKLENPIEVRTGDLNCFIIGTGSIRLAVNTDKGRRFLRIDNVQHIPGFHINIIAYEAFKSGGLRPHDTSCATLNSKQVVNAATVERWHLRLGHMSHENIAHLSKNMYGVKVTDSKKRDDTNEESILFVVCNTAVSHTKISRQLQYKGEAPFQWTQIDLIHEEIGLSNEQAGLQSEFIEYCAKHAIWQEKTSTDTKEPNGAAERFGGWIITVDRKLILQSGFPSNLWPYFLLAAATILNRTPKKAPGYKTPFEFVSKRRPDLSGYYSWNNIPALQKQATRSDIGYYISNSAGNISIIWMPYGNTVISSRDVRIDETSHSRWGNVRNPTNTPVFEDRFVDVEHENSMNQLLEDVIEESPTSQNQVNDISRGTTNRLPESTEKLQTDFGENLPTPRATPEVLNEQTISRETSHGRIEKSVENMSTPSPERNAEPTSNPDKRPYNRKLTEEQVLDRLRETSRESRARRRNERKINLNFYTEVSDIDNYVFIICYQSEYNSSTRDFIYQQLSIIHQFTKTDNLLPYDGVATPEQRTAYQQRIGNLIYPADVLRPDISFAAAMLSRFNQNPTPDHIRETGYVISYLAATKHVGIRYSGNLQPEDLMVAASDAIFPDDSTRKLTQGFLIKLFGGPIAWQSTLQRTIFFIYHRSRNYGSNLCWSRNHEYKTTIQIDPF</sequence>
<evidence type="ECO:0000256" key="1">
    <source>
        <dbReference type="SAM" id="MobiDB-lite"/>
    </source>
</evidence>
<dbReference type="Proteomes" id="UP000237438">
    <property type="component" value="Unassembled WGS sequence"/>
</dbReference>
<dbReference type="EMBL" id="PEDP01001076">
    <property type="protein sequence ID" value="POS84312.1"/>
    <property type="molecule type" value="Genomic_DNA"/>
</dbReference>
<proteinExistence type="predicted"/>
<name>A0A2S4PQJ9_9PEZI</name>
<dbReference type="PANTHER" id="PTHR11439">
    <property type="entry name" value="GAG-POL-RELATED RETROTRANSPOSON"/>
    <property type="match status" value="1"/>
</dbReference>
<dbReference type="InterPro" id="IPR036397">
    <property type="entry name" value="RNaseH_sf"/>
</dbReference>
<comment type="caution">
    <text evidence="3">The sequence shown here is derived from an EMBL/GenBank/DDBJ whole genome shotgun (WGS) entry which is preliminary data.</text>
</comment>
<evidence type="ECO:0000259" key="2">
    <source>
        <dbReference type="Pfam" id="PF22936"/>
    </source>
</evidence>
<evidence type="ECO:0000313" key="4">
    <source>
        <dbReference type="Proteomes" id="UP000237438"/>
    </source>
</evidence>
<dbReference type="Gene3D" id="3.30.420.10">
    <property type="entry name" value="Ribonuclease H-like superfamily/Ribonuclease H"/>
    <property type="match status" value="1"/>
</dbReference>
<dbReference type="OrthoDB" id="3544839at2759"/>
<evidence type="ECO:0000313" key="3">
    <source>
        <dbReference type="EMBL" id="POS84312.1"/>
    </source>
</evidence>
<feature type="compositionally biased region" description="Polar residues" evidence="1">
    <location>
        <begin position="442"/>
        <end position="458"/>
    </location>
</feature>
<feature type="compositionally biased region" description="Polar residues" evidence="1">
    <location>
        <begin position="380"/>
        <end position="399"/>
    </location>
</feature>
<accession>A0A2S4PQJ9</accession>
<reference evidence="3 4" key="1">
    <citation type="submission" date="2017-10" db="EMBL/GenBank/DDBJ databases">
        <title>Development of genomic resources for the powdery mildew, Erysiphe pulchra.</title>
        <authorList>
            <person name="Wadl P.A."/>
            <person name="Mack B.M."/>
            <person name="Moore G."/>
            <person name="Beltz S.B."/>
        </authorList>
    </citation>
    <scope>NUCLEOTIDE SEQUENCE [LARGE SCALE GENOMIC DNA]</scope>
    <source>
        <strain evidence="3">Cflorida</strain>
    </source>
</reference>
<dbReference type="GO" id="GO:0003676">
    <property type="term" value="F:nucleic acid binding"/>
    <property type="evidence" value="ECO:0007669"/>
    <property type="project" value="InterPro"/>
</dbReference>
<dbReference type="InterPro" id="IPR054722">
    <property type="entry name" value="PolX-like_BBD"/>
</dbReference>
<dbReference type="InterPro" id="IPR012337">
    <property type="entry name" value="RNaseH-like_sf"/>
</dbReference>
<dbReference type="Pfam" id="PF22936">
    <property type="entry name" value="Pol_BBD"/>
    <property type="match status" value="1"/>
</dbReference>
<dbReference type="SUPFAM" id="SSF53098">
    <property type="entry name" value="Ribonuclease H-like"/>
    <property type="match status" value="1"/>
</dbReference>
<feature type="compositionally biased region" description="Basic and acidic residues" evidence="1">
    <location>
        <begin position="459"/>
        <end position="484"/>
    </location>
</feature>